<organism evidence="1 2">
    <name type="scientific">Letharia lupina</name>
    <dbReference type="NCBI Taxonomy" id="560253"/>
    <lineage>
        <taxon>Eukaryota</taxon>
        <taxon>Fungi</taxon>
        <taxon>Dikarya</taxon>
        <taxon>Ascomycota</taxon>
        <taxon>Pezizomycotina</taxon>
        <taxon>Lecanoromycetes</taxon>
        <taxon>OSLEUM clade</taxon>
        <taxon>Lecanoromycetidae</taxon>
        <taxon>Lecanorales</taxon>
        <taxon>Lecanorineae</taxon>
        <taxon>Parmeliaceae</taxon>
        <taxon>Letharia</taxon>
    </lineage>
</organism>
<dbReference type="EMBL" id="JACCJB010000012">
    <property type="protein sequence ID" value="KAF6222303.1"/>
    <property type="molecule type" value="Genomic_DNA"/>
</dbReference>
<evidence type="ECO:0000313" key="1">
    <source>
        <dbReference type="EMBL" id="KAF6222303.1"/>
    </source>
</evidence>
<proteinExistence type="predicted"/>
<comment type="caution">
    <text evidence="1">The sequence shown here is derived from an EMBL/GenBank/DDBJ whole genome shotgun (WGS) entry which is preliminary data.</text>
</comment>
<gene>
    <name evidence="1" type="ORF">HO133_001389</name>
</gene>
<protein>
    <submittedName>
        <fullName evidence="1">Uncharacterized protein</fullName>
    </submittedName>
</protein>
<evidence type="ECO:0000313" key="2">
    <source>
        <dbReference type="Proteomes" id="UP000593566"/>
    </source>
</evidence>
<keyword evidence="2" id="KW-1185">Reference proteome</keyword>
<name>A0A8H6FC07_9LECA</name>
<dbReference type="GeneID" id="59329805"/>
<dbReference type="Proteomes" id="UP000593566">
    <property type="component" value="Unassembled WGS sequence"/>
</dbReference>
<reference evidence="1 2" key="1">
    <citation type="journal article" date="2020" name="Genomics">
        <title>Complete, high-quality genomes from long-read metagenomic sequencing of two wolf lichen thalli reveals enigmatic genome architecture.</title>
        <authorList>
            <person name="McKenzie S.K."/>
            <person name="Walston R.F."/>
            <person name="Allen J.L."/>
        </authorList>
    </citation>
    <scope>NUCLEOTIDE SEQUENCE [LARGE SCALE GENOMIC DNA]</scope>
    <source>
        <strain evidence="1">WasteWater1</strain>
    </source>
</reference>
<dbReference type="RefSeq" id="XP_037151738.1">
    <property type="nucleotide sequence ID" value="XM_037292319.1"/>
</dbReference>
<accession>A0A8H6FC07</accession>
<dbReference type="AlphaFoldDB" id="A0A8H6FC07"/>
<sequence>MRPLRNASSRPLHTSSFNLVVDGTATEKDYANSTVSLDTQAGSLKSVKTSLSVSGTIYDPTDATVGILYSWDGRGFDMQETFAVASDGLATSAQYNVDATCDVIHGIVHTSAGLGPLQLRCGLLMKAYKLLTLRVMLRQKRFQDMKFLLELNEMRIGEGYVFKISLLSLGNGTEGIAVAK</sequence>